<dbReference type="AlphaFoldDB" id="A0A1F5FPU4"/>
<feature type="transmembrane region" description="Helical" evidence="2">
    <location>
        <begin position="44"/>
        <end position="68"/>
    </location>
</feature>
<evidence type="ECO:0000313" key="3">
    <source>
        <dbReference type="EMBL" id="OGD81554.1"/>
    </source>
</evidence>
<accession>A0A1F5FPU4</accession>
<feature type="transmembrane region" description="Helical" evidence="2">
    <location>
        <begin position="12"/>
        <end position="32"/>
    </location>
</feature>
<evidence type="ECO:0000313" key="4">
    <source>
        <dbReference type="Proteomes" id="UP000179237"/>
    </source>
</evidence>
<feature type="compositionally biased region" description="Low complexity" evidence="1">
    <location>
        <begin position="168"/>
        <end position="186"/>
    </location>
</feature>
<name>A0A1F5FPU4_9BACT</name>
<dbReference type="Proteomes" id="UP000179237">
    <property type="component" value="Unassembled WGS sequence"/>
</dbReference>
<dbReference type="EMBL" id="MFAQ01000041">
    <property type="protein sequence ID" value="OGD81554.1"/>
    <property type="molecule type" value="Genomic_DNA"/>
</dbReference>
<reference evidence="3 4" key="1">
    <citation type="journal article" date="2016" name="Nat. Commun.">
        <title>Thousands of microbial genomes shed light on interconnected biogeochemical processes in an aquifer system.</title>
        <authorList>
            <person name="Anantharaman K."/>
            <person name="Brown C.T."/>
            <person name="Hug L.A."/>
            <person name="Sharon I."/>
            <person name="Castelle C.J."/>
            <person name="Probst A.J."/>
            <person name="Thomas B.C."/>
            <person name="Singh A."/>
            <person name="Wilkins M.J."/>
            <person name="Karaoz U."/>
            <person name="Brodie E.L."/>
            <person name="Williams K.H."/>
            <person name="Hubbard S.S."/>
            <person name="Banfield J.F."/>
        </authorList>
    </citation>
    <scope>NUCLEOTIDE SEQUENCE [LARGE SCALE GENOMIC DNA]</scope>
</reference>
<feature type="transmembrane region" description="Helical" evidence="2">
    <location>
        <begin position="224"/>
        <end position="243"/>
    </location>
</feature>
<proteinExistence type="predicted"/>
<feature type="region of interest" description="Disordered" evidence="1">
    <location>
        <begin position="168"/>
        <end position="188"/>
    </location>
</feature>
<comment type="caution">
    <text evidence="3">The sequence shown here is derived from an EMBL/GenBank/DDBJ whole genome shotgun (WGS) entry which is preliminary data.</text>
</comment>
<keyword evidence="2" id="KW-0472">Membrane</keyword>
<organism evidence="3 4">
    <name type="scientific">Candidatus Collierbacteria bacterium RIFOXYD1_FULL_40_9</name>
    <dbReference type="NCBI Taxonomy" id="1817731"/>
    <lineage>
        <taxon>Bacteria</taxon>
        <taxon>Candidatus Collieribacteriota</taxon>
    </lineage>
</organism>
<evidence type="ECO:0000256" key="1">
    <source>
        <dbReference type="SAM" id="MobiDB-lite"/>
    </source>
</evidence>
<gene>
    <name evidence="3" type="ORF">A2572_04170</name>
</gene>
<feature type="transmembrane region" description="Helical" evidence="2">
    <location>
        <begin position="195"/>
        <end position="218"/>
    </location>
</feature>
<protein>
    <submittedName>
        <fullName evidence="3">Uncharacterized protein</fullName>
    </submittedName>
</protein>
<keyword evidence="2" id="KW-0812">Transmembrane</keyword>
<keyword evidence="2" id="KW-1133">Transmembrane helix</keyword>
<feature type="transmembrane region" description="Helical" evidence="2">
    <location>
        <begin position="88"/>
        <end position="108"/>
    </location>
</feature>
<evidence type="ECO:0000256" key="2">
    <source>
        <dbReference type="SAM" id="Phobius"/>
    </source>
</evidence>
<sequence length="251" mass="28356">MDFLKEYRPKLLVYGGIMSLVAWFLFMLYFRLFEIRPFGAESRWSMLGTLAVYLPLAFVLLRAVYFFGSSASPLRGSDYDWAFQISRWLYVAFKNFIFVLLVIVTIIGTPRMRYYQMRVVEGSGFENMSYYEQRSIVNIFRSVSHPDSYDSIPNEDVDSQAVLIVPSTSAGTTSNSDTDSSSSSSKSKSDGLGELFLMILAVIAIFASLVYYLILIWLSVAHVNFWLVAFACVAVGMITLGIIDVEDGPRI</sequence>